<feature type="region of interest" description="Disordered" evidence="2">
    <location>
        <begin position="318"/>
        <end position="392"/>
    </location>
</feature>
<feature type="compositionally biased region" description="Acidic residues" evidence="2">
    <location>
        <begin position="318"/>
        <end position="327"/>
    </location>
</feature>
<dbReference type="AlphaFoldDB" id="A0A7X3LRD2"/>
<accession>A0A7X3LRD2</accession>
<dbReference type="GO" id="GO:0003824">
    <property type="term" value="F:catalytic activity"/>
    <property type="evidence" value="ECO:0007669"/>
    <property type="project" value="InterPro"/>
</dbReference>
<comment type="caution">
    <text evidence="3">The sequence shown here is derived from an EMBL/GenBank/DDBJ whole genome shotgun (WGS) entry which is preliminary data.</text>
</comment>
<dbReference type="GO" id="GO:0050920">
    <property type="term" value="P:regulation of chemotaxis"/>
    <property type="evidence" value="ECO:0007669"/>
    <property type="project" value="InterPro"/>
</dbReference>
<name>A0A7X3LRD2_9HYPH</name>
<dbReference type="Proteomes" id="UP000433101">
    <property type="component" value="Unassembled WGS sequence"/>
</dbReference>
<evidence type="ECO:0000256" key="1">
    <source>
        <dbReference type="SAM" id="Coils"/>
    </source>
</evidence>
<feature type="coiled-coil region" evidence="1">
    <location>
        <begin position="67"/>
        <end position="94"/>
    </location>
</feature>
<dbReference type="Gene3D" id="1.10.287.500">
    <property type="entry name" value="Helix hairpin bin"/>
    <property type="match status" value="1"/>
</dbReference>
<dbReference type="InterPro" id="IPR007439">
    <property type="entry name" value="Chemotax_Pase_CheZ"/>
</dbReference>
<feature type="compositionally biased region" description="Acidic residues" evidence="2">
    <location>
        <begin position="348"/>
        <end position="362"/>
    </location>
</feature>
<keyword evidence="1" id="KW-0175">Coiled coil</keyword>
<feature type="region of interest" description="Disordered" evidence="2">
    <location>
        <begin position="239"/>
        <end position="269"/>
    </location>
</feature>
<dbReference type="GO" id="GO:0009288">
    <property type="term" value="C:bacterial-type flagellum"/>
    <property type="evidence" value="ECO:0007669"/>
    <property type="project" value="InterPro"/>
</dbReference>
<sequence length="392" mass="42894">MAANGPSSPLSDAEFEALRDALSSSSRGRWFLDEFLRRSQKPETQMVLDAIARLETVMIRDRHTPSIDRIRIDIADMQEAIERTKREIGNIKHESEYGNRFQEASDELDAIVRQTEGATQEILAAAEAIQEIAWQMKEDGGDHGACDEIDGRATEIFMACSFQDLTGQRTQKIVQVLQYLEARINMMIKIWGMEGAKAEDPDIKMDTRPDAHLLNGPQLEGRGTDQDTIDALLNSECEEAEGVEENSKGARKGSNGGEFDAISSSDGEIDPWELAQESDATSDEDDLKADVFATVTETGENALKAASDPAAAFDFDAALDDSDDGEADVFARPATSAEAGKPEKAEAEAEESEAAADSDWEAELERISAAMTDETEDELARLSPGERQSLFS</sequence>
<proteinExistence type="predicted"/>
<gene>
    <name evidence="3" type="ORF">GR183_02080</name>
</gene>
<reference evidence="3 4" key="1">
    <citation type="submission" date="2019-12" db="EMBL/GenBank/DDBJ databases">
        <authorList>
            <person name="Li M."/>
        </authorList>
    </citation>
    <scope>NUCLEOTIDE SEQUENCE [LARGE SCALE GENOMIC DNA]</scope>
    <source>
        <strain evidence="3 4">GBMRC 2046</strain>
    </source>
</reference>
<dbReference type="Pfam" id="PF04344">
    <property type="entry name" value="CheZ"/>
    <property type="match status" value="1"/>
</dbReference>
<protein>
    <submittedName>
        <fullName evidence="3">Chemotaxis protein</fullName>
    </submittedName>
</protein>
<evidence type="ECO:0000256" key="2">
    <source>
        <dbReference type="SAM" id="MobiDB-lite"/>
    </source>
</evidence>
<evidence type="ECO:0000313" key="3">
    <source>
        <dbReference type="EMBL" id="MXN63679.1"/>
    </source>
</evidence>
<dbReference type="EMBL" id="WUMV01000001">
    <property type="protein sequence ID" value="MXN63679.1"/>
    <property type="molecule type" value="Genomic_DNA"/>
</dbReference>
<dbReference type="RefSeq" id="WP_160773918.1">
    <property type="nucleotide sequence ID" value="NZ_WUMV01000001.1"/>
</dbReference>
<keyword evidence="4" id="KW-1185">Reference proteome</keyword>
<dbReference type="SUPFAM" id="SSF75708">
    <property type="entry name" value="Chemotaxis phosphatase CheZ"/>
    <property type="match status" value="1"/>
</dbReference>
<organism evidence="3 4">
    <name type="scientific">Stappia sediminis</name>
    <dbReference type="NCBI Taxonomy" id="2692190"/>
    <lineage>
        <taxon>Bacteria</taxon>
        <taxon>Pseudomonadati</taxon>
        <taxon>Pseudomonadota</taxon>
        <taxon>Alphaproteobacteria</taxon>
        <taxon>Hyphomicrobiales</taxon>
        <taxon>Stappiaceae</taxon>
        <taxon>Stappia</taxon>
    </lineage>
</organism>
<evidence type="ECO:0000313" key="4">
    <source>
        <dbReference type="Proteomes" id="UP000433101"/>
    </source>
</evidence>